<dbReference type="InterPro" id="IPR006881">
    <property type="entry name" value="RepA_C"/>
</dbReference>
<dbReference type="RefSeq" id="WP_092557399.1">
    <property type="nucleotide sequence ID" value="NZ_FNPZ01000005.1"/>
</dbReference>
<evidence type="ECO:0000313" key="2">
    <source>
        <dbReference type="Proteomes" id="UP000198891"/>
    </source>
</evidence>
<dbReference type="AlphaFoldDB" id="A0A1H3TFQ0"/>
<accession>A0A1H3TFQ0</accession>
<dbReference type="Pfam" id="PF04796">
    <property type="entry name" value="RepA_C"/>
    <property type="match status" value="1"/>
</dbReference>
<name>A0A1H3TFQ0_9MICO</name>
<reference evidence="1 2" key="1">
    <citation type="submission" date="2016-10" db="EMBL/GenBank/DDBJ databases">
        <authorList>
            <person name="de Groot N.N."/>
        </authorList>
    </citation>
    <scope>NUCLEOTIDE SEQUENCE [LARGE SCALE GENOMIC DNA]</scope>
    <source>
        <strain evidence="1 2">CGMCC 4.3491</strain>
    </source>
</reference>
<keyword evidence="2" id="KW-1185">Reference proteome</keyword>
<gene>
    <name evidence="1" type="ORF">SAMN05216554_4131</name>
</gene>
<organism evidence="1 2">
    <name type="scientific">Herbiconiux ginsengi</name>
    <dbReference type="NCBI Taxonomy" id="381665"/>
    <lineage>
        <taxon>Bacteria</taxon>
        <taxon>Bacillati</taxon>
        <taxon>Actinomycetota</taxon>
        <taxon>Actinomycetes</taxon>
        <taxon>Micrococcales</taxon>
        <taxon>Microbacteriaceae</taxon>
        <taxon>Herbiconiux</taxon>
    </lineage>
</organism>
<dbReference type="Proteomes" id="UP000198891">
    <property type="component" value="Unassembled WGS sequence"/>
</dbReference>
<dbReference type="OrthoDB" id="1524783at2"/>
<evidence type="ECO:0000313" key="1">
    <source>
        <dbReference type="EMBL" id="SDZ48495.1"/>
    </source>
</evidence>
<protein>
    <submittedName>
        <fullName evidence="1">RepA protein</fullName>
    </submittedName>
</protein>
<sequence>MSAVEPSVPRISRDRLKALNFAAAQEQDDSNPLVGYSARVWAQVSLPYRDPGDVPFWTRKNGDVELTMRPALLSNADGTKYEGFAYGLLPRHALTWIATEAVRTQTPVLQLGSSMNTFMQKIGLAKGGRDAKRLTEQLQRLFGSQLFVRGLAMNENGRGEVTKYFQIADTVQLWFSKEVGDENKGLWSSSVTLSESFYRSIVDAPVPVHLEAMRALGSSPMRLDIYLWATYRVFTLTRPAKIRWTELNDQFGGQYGSIRQFKAAFIKNLHEVKLVYPELNVEVTPEFLVLRPSRPHIAPTKRRVELI</sequence>
<dbReference type="EMBL" id="FNPZ01000005">
    <property type="protein sequence ID" value="SDZ48495.1"/>
    <property type="molecule type" value="Genomic_DNA"/>
</dbReference>
<proteinExistence type="predicted"/>